<accession>A0A383CDR9</accession>
<dbReference type="EMBL" id="UINC01207590">
    <property type="protein sequence ID" value="SVE29738.1"/>
    <property type="molecule type" value="Genomic_DNA"/>
</dbReference>
<dbReference type="AlphaFoldDB" id="A0A383CDR9"/>
<sequence length="61" mass="6841">MLLGINPIYIRNLNTLQPAQNPKNDSKEANTIRTDIRLIATTLKPSKKKTVVKIEKINPTA</sequence>
<organism evidence="1">
    <name type="scientific">marine metagenome</name>
    <dbReference type="NCBI Taxonomy" id="408172"/>
    <lineage>
        <taxon>unclassified sequences</taxon>
        <taxon>metagenomes</taxon>
        <taxon>ecological metagenomes</taxon>
    </lineage>
</organism>
<name>A0A383CDR9_9ZZZZ</name>
<evidence type="ECO:0000313" key="1">
    <source>
        <dbReference type="EMBL" id="SVE29738.1"/>
    </source>
</evidence>
<proteinExistence type="predicted"/>
<reference evidence="1" key="1">
    <citation type="submission" date="2018-05" db="EMBL/GenBank/DDBJ databases">
        <authorList>
            <person name="Lanie J.A."/>
            <person name="Ng W.-L."/>
            <person name="Kazmierczak K.M."/>
            <person name="Andrzejewski T.M."/>
            <person name="Davidsen T.M."/>
            <person name="Wayne K.J."/>
            <person name="Tettelin H."/>
            <person name="Glass J.I."/>
            <person name="Rusch D."/>
            <person name="Podicherti R."/>
            <person name="Tsui H.-C.T."/>
            <person name="Winkler M.E."/>
        </authorList>
    </citation>
    <scope>NUCLEOTIDE SEQUENCE</scope>
</reference>
<protein>
    <submittedName>
        <fullName evidence="1">Uncharacterized protein</fullName>
    </submittedName>
</protein>
<gene>
    <name evidence="1" type="ORF">METZ01_LOCUS482592</name>
</gene>